<accession>A0A813BXI0</accession>
<sequence>MVCRRCCGCLVAGPWLALVLVLLALVLGRDPELAVWHSMAFILSVARHIDYVYGLLILGRDRQYCDYDTPWLLWAWEHCEGIMAGRPSVPVSEIPAIELPADVRASQWRRKEEYACSEILGRGGWGGQPFLIRGLLEKELESEGAWNLDWLEAHVPEETIHVIHLPFYRKHWADIRQCPWKRRGGAFETNVLEISTTMKGSSEFYVAFAETLFGDVKARDSDPVRETL</sequence>
<proteinExistence type="predicted"/>
<protein>
    <submittedName>
        <fullName evidence="2">Uncharacterized protein</fullName>
    </submittedName>
</protein>
<gene>
    <name evidence="2" type="ORF">SNEC2469_LOCUS32341</name>
</gene>
<evidence type="ECO:0000313" key="3">
    <source>
        <dbReference type="Proteomes" id="UP000601435"/>
    </source>
</evidence>
<dbReference type="AlphaFoldDB" id="A0A813BXI0"/>
<keyword evidence="1" id="KW-0732">Signal</keyword>
<keyword evidence="3" id="KW-1185">Reference proteome</keyword>
<name>A0A813BXI0_9DINO</name>
<feature type="signal peptide" evidence="1">
    <location>
        <begin position="1"/>
        <end position="28"/>
    </location>
</feature>
<comment type="caution">
    <text evidence="2">The sequence shown here is derived from an EMBL/GenBank/DDBJ whole genome shotgun (WGS) entry which is preliminary data.</text>
</comment>
<organism evidence="2 3">
    <name type="scientific">Symbiodinium necroappetens</name>
    <dbReference type="NCBI Taxonomy" id="1628268"/>
    <lineage>
        <taxon>Eukaryota</taxon>
        <taxon>Sar</taxon>
        <taxon>Alveolata</taxon>
        <taxon>Dinophyceae</taxon>
        <taxon>Suessiales</taxon>
        <taxon>Symbiodiniaceae</taxon>
        <taxon>Symbiodinium</taxon>
    </lineage>
</organism>
<reference evidence="2" key="1">
    <citation type="submission" date="2021-02" db="EMBL/GenBank/DDBJ databases">
        <authorList>
            <person name="Dougan E. K."/>
            <person name="Rhodes N."/>
            <person name="Thang M."/>
            <person name="Chan C."/>
        </authorList>
    </citation>
    <scope>NUCLEOTIDE SEQUENCE</scope>
</reference>
<dbReference type="EMBL" id="CAJNJA010081559">
    <property type="protein sequence ID" value="CAE7930387.1"/>
    <property type="molecule type" value="Genomic_DNA"/>
</dbReference>
<evidence type="ECO:0000256" key="1">
    <source>
        <dbReference type="SAM" id="SignalP"/>
    </source>
</evidence>
<feature type="chain" id="PRO_5032543548" evidence="1">
    <location>
        <begin position="29"/>
        <end position="228"/>
    </location>
</feature>
<dbReference type="Proteomes" id="UP000601435">
    <property type="component" value="Unassembled WGS sequence"/>
</dbReference>
<evidence type="ECO:0000313" key="2">
    <source>
        <dbReference type="EMBL" id="CAE7930387.1"/>
    </source>
</evidence>